<dbReference type="EnsemblPlants" id="Ma00_t04630.1">
    <property type="protein sequence ID" value="Ma00_p04630.1"/>
    <property type="gene ID" value="Ma00_g04630"/>
</dbReference>
<evidence type="ECO:0000256" key="1">
    <source>
        <dbReference type="SAM" id="Phobius"/>
    </source>
</evidence>
<name>A0A804HNB8_MUSAM</name>
<keyword evidence="1" id="KW-0812">Transmembrane</keyword>
<dbReference type="AlphaFoldDB" id="A0A804HNB8"/>
<accession>A0A804HNB8</accession>
<keyword evidence="1" id="KW-1133">Transmembrane helix</keyword>
<keyword evidence="3" id="KW-1185">Reference proteome</keyword>
<dbReference type="InParanoid" id="A0A804HNB8"/>
<protein>
    <submittedName>
        <fullName evidence="2">Uncharacterized protein</fullName>
    </submittedName>
</protein>
<reference evidence="2" key="1">
    <citation type="submission" date="2021-05" db="UniProtKB">
        <authorList>
            <consortium name="EnsemblPlants"/>
        </authorList>
    </citation>
    <scope>IDENTIFICATION</scope>
    <source>
        <strain evidence="2">subsp. malaccensis</strain>
    </source>
</reference>
<keyword evidence="1" id="KW-0472">Membrane</keyword>
<evidence type="ECO:0000313" key="2">
    <source>
        <dbReference type="EnsemblPlants" id="Ma00_p04630.1"/>
    </source>
</evidence>
<evidence type="ECO:0000313" key="3">
    <source>
        <dbReference type="Proteomes" id="UP000012960"/>
    </source>
</evidence>
<sequence length="79" mass="9376">KWHPKAYRAQDVTFELLNNISSIDESYHFTNDEKVNLLELVFVYADSFLVHLFLICFLYSCHNHRKNIRLGKSNLIFAN</sequence>
<proteinExistence type="predicted"/>
<organism evidence="2 3">
    <name type="scientific">Musa acuminata subsp. malaccensis</name>
    <name type="common">Wild banana</name>
    <name type="synonym">Musa malaccensis</name>
    <dbReference type="NCBI Taxonomy" id="214687"/>
    <lineage>
        <taxon>Eukaryota</taxon>
        <taxon>Viridiplantae</taxon>
        <taxon>Streptophyta</taxon>
        <taxon>Embryophyta</taxon>
        <taxon>Tracheophyta</taxon>
        <taxon>Spermatophyta</taxon>
        <taxon>Magnoliopsida</taxon>
        <taxon>Liliopsida</taxon>
        <taxon>Zingiberales</taxon>
        <taxon>Musaceae</taxon>
        <taxon>Musa</taxon>
    </lineage>
</organism>
<dbReference type="Proteomes" id="UP000012960">
    <property type="component" value="Unplaced"/>
</dbReference>
<feature type="transmembrane region" description="Helical" evidence="1">
    <location>
        <begin position="41"/>
        <end position="61"/>
    </location>
</feature>
<dbReference type="Gramene" id="Ma00_t04630.1">
    <property type="protein sequence ID" value="Ma00_p04630.1"/>
    <property type="gene ID" value="Ma00_g04630"/>
</dbReference>